<evidence type="ECO:0000256" key="3">
    <source>
        <dbReference type="ARBA" id="ARBA00022553"/>
    </source>
</evidence>
<comment type="similarity">
    <text evidence="1">Belongs to the eukaryotic initiation factor 4G family.</text>
</comment>
<feature type="compositionally biased region" description="Polar residues" evidence="6">
    <location>
        <begin position="1031"/>
        <end position="1056"/>
    </location>
</feature>
<proteinExistence type="inferred from homology"/>
<evidence type="ECO:0000259" key="8">
    <source>
        <dbReference type="PROSITE" id="PS51366"/>
    </source>
</evidence>
<feature type="domain" description="W2" evidence="7">
    <location>
        <begin position="1378"/>
        <end position="1546"/>
    </location>
</feature>
<dbReference type="GO" id="GO:0003743">
    <property type="term" value="F:translation initiation factor activity"/>
    <property type="evidence" value="ECO:0007669"/>
    <property type="project" value="UniProtKB-KW"/>
</dbReference>
<dbReference type="PANTHER" id="PTHR23253:SF78">
    <property type="entry name" value="EUKARYOTIC TRANSLATION INITIATION FACTOR 4G1, ISOFORM B-RELATED"/>
    <property type="match status" value="1"/>
</dbReference>
<feature type="compositionally biased region" description="Basic and acidic residues" evidence="6">
    <location>
        <begin position="297"/>
        <end position="335"/>
    </location>
</feature>
<keyword evidence="4" id="KW-0810">Translation regulation</keyword>
<evidence type="ECO:0000256" key="2">
    <source>
        <dbReference type="ARBA" id="ARBA00022540"/>
    </source>
</evidence>
<dbReference type="InterPro" id="IPR003307">
    <property type="entry name" value="W2_domain"/>
</dbReference>
<dbReference type="GO" id="GO:0016281">
    <property type="term" value="C:eukaryotic translation initiation factor 4F complex"/>
    <property type="evidence" value="ECO:0007669"/>
    <property type="project" value="TreeGrafter"/>
</dbReference>
<evidence type="ECO:0000313" key="9">
    <source>
        <dbReference type="EMBL" id="CAH1972490.1"/>
    </source>
</evidence>
<dbReference type="SUPFAM" id="SSF48371">
    <property type="entry name" value="ARM repeat"/>
    <property type="match status" value="3"/>
</dbReference>
<dbReference type="SMART" id="SM00544">
    <property type="entry name" value="MA3"/>
    <property type="match status" value="1"/>
</dbReference>
<feature type="compositionally biased region" description="Polar residues" evidence="6">
    <location>
        <begin position="340"/>
        <end position="356"/>
    </location>
</feature>
<evidence type="ECO:0000259" key="7">
    <source>
        <dbReference type="PROSITE" id="PS51363"/>
    </source>
</evidence>
<name>A0A9P0PAX7_ACAOB</name>
<dbReference type="GO" id="GO:0003729">
    <property type="term" value="F:mRNA binding"/>
    <property type="evidence" value="ECO:0007669"/>
    <property type="project" value="TreeGrafter"/>
</dbReference>
<dbReference type="OrthoDB" id="514777at2759"/>
<dbReference type="SMART" id="SM00515">
    <property type="entry name" value="eIF5C"/>
    <property type="match status" value="1"/>
</dbReference>
<dbReference type="InterPro" id="IPR003891">
    <property type="entry name" value="Initiation_fac_eIF4g_MI"/>
</dbReference>
<feature type="region of interest" description="Disordered" evidence="6">
    <location>
        <begin position="145"/>
        <end position="170"/>
    </location>
</feature>
<dbReference type="PROSITE" id="PS51363">
    <property type="entry name" value="W2"/>
    <property type="match status" value="1"/>
</dbReference>
<keyword evidence="3" id="KW-0597">Phosphoprotein</keyword>
<feature type="region of interest" description="Disordered" evidence="6">
    <location>
        <begin position="292"/>
        <end position="393"/>
    </location>
</feature>
<feature type="compositionally biased region" description="Basic and acidic residues" evidence="6">
    <location>
        <begin position="357"/>
        <end position="376"/>
    </location>
</feature>
<dbReference type="PROSITE" id="PS51366">
    <property type="entry name" value="MI"/>
    <property type="match status" value="1"/>
</dbReference>
<dbReference type="InterPro" id="IPR003890">
    <property type="entry name" value="MIF4G-like_typ-3"/>
</dbReference>
<dbReference type="Pfam" id="PF02854">
    <property type="entry name" value="MIF4G"/>
    <property type="match status" value="1"/>
</dbReference>
<feature type="region of interest" description="Disordered" evidence="6">
    <location>
        <begin position="644"/>
        <end position="699"/>
    </location>
</feature>
<evidence type="ECO:0000313" key="10">
    <source>
        <dbReference type="Proteomes" id="UP001152888"/>
    </source>
</evidence>
<feature type="region of interest" description="Disordered" evidence="6">
    <location>
        <begin position="1112"/>
        <end position="1180"/>
    </location>
</feature>
<feature type="domain" description="MI" evidence="8">
    <location>
        <begin position="1192"/>
        <end position="1315"/>
    </location>
</feature>
<organism evidence="9 10">
    <name type="scientific">Acanthoscelides obtectus</name>
    <name type="common">Bean weevil</name>
    <name type="synonym">Bruchus obtectus</name>
    <dbReference type="NCBI Taxonomy" id="200917"/>
    <lineage>
        <taxon>Eukaryota</taxon>
        <taxon>Metazoa</taxon>
        <taxon>Ecdysozoa</taxon>
        <taxon>Arthropoda</taxon>
        <taxon>Hexapoda</taxon>
        <taxon>Insecta</taxon>
        <taxon>Pterygota</taxon>
        <taxon>Neoptera</taxon>
        <taxon>Endopterygota</taxon>
        <taxon>Coleoptera</taxon>
        <taxon>Polyphaga</taxon>
        <taxon>Cucujiformia</taxon>
        <taxon>Chrysomeloidea</taxon>
        <taxon>Chrysomelidae</taxon>
        <taxon>Bruchinae</taxon>
        <taxon>Bruchini</taxon>
        <taxon>Acanthoscelides</taxon>
    </lineage>
</organism>
<dbReference type="GO" id="GO:0006417">
    <property type="term" value="P:regulation of translation"/>
    <property type="evidence" value="ECO:0007669"/>
    <property type="project" value="UniProtKB-KW"/>
</dbReference>
<keyword evidence="5" id="KW-0648">Protein biosynthesis</keyword>
<feature type="region of interest" description="Disordered" evidence="6">
    <location>
        <begin position="1005"/>
        <end position="1056"/>
    </location>
</feature>
<dbReference type="InterPro" id="IPR016024">
    <property type="entry name" value="ARM-type_fold"/>
</dbReference>
<reference evidence="9" key="1">
    <citation type="submission" date="2022-03" db="EMBL/GenBank/DDBJ databases">
        <authorList>
            <person name="Sayadi A."/>
        </authorList>
    </citation>
    <scope>NUCLEOTIDE SEQUENCE</scope>
</reference>
<keyword evidence="10" id="KW-1185">Reference proteome</keyword>
<keyword evidence="2" id="KW-0396">Initiation factor</keyword>
<feature type="region of interest" description="Disordered" evidence="6">
    <location>
        <begin position="414"/>
        <end position="474"/>
    </location>
</feature>
<feature type="compositionally biased region" description="Polar residues" evidence="6">
    <location>
        <begin position="183"/>
        <end position="197"/>
    </location>
</feature>
<dbReference type="FunFam" id="1.25.40.180:FF:000042">
    <property type="entry name" value="Eukaryotic translation initiation factor 4 gamma"/>
    <property type="match status" value="1"/>
</dbReference>
<feature type="compositionally biased region" description="Pro residues" evidence="6">
    <location>
        <begin position="1169"/>
        <end position="1180"/>
    </location>
</feature>
<dbReference type="Pfam" id="PF02847">
    <property type="entry name" value="MA3"/>
    <property type="match status" value="1"/>
</dbReference>
<feature type="compositionally biased region" description="Basic and acidic residues" evidence="6">
    <location>
        <begin position="1012"/>
        <end position="1027"/>
    </location>
</feature>
<feature type="region of interest" description="Disordered" evidence="6">
    <location>
        <begin position="226"/>
        <end position="245"/>
    </location>
</feature>
<dbReference type="PANTHER" id="PTHR23253">
    <property type="entry name" value="EUKARYOTIC TRANSLATION INITIATION FACTOR 4 GAMMA"/>
    <property type="match status" value="1"/>
</dbReference>
<gene>
    <name evidence="9" type="ORF">ACAOBT_LOCUS10034</name>
</gene>
<evidence type="ECO:0000256" key="4">
    <source>
        <dbReference type="ARBA" id="ARBA00022845"/>
    </source>
</evidence>
<feature type="compositionally biased region" description="Basic and acidic residues" evidence="6">
    <location>
        <begin position="226"/>
        <end position="238"/>
    </location>
</feature>
<dbReference type="FunFam" id="1.25.40.180:FF:000068">
    <property type="entry name" value="Eukaryotic translation initiation factor 4 gamma 1-like Protein"/>
    <property type="match status" value="1"/>
</dbReference>
<protein>
    <submittedName>
        <fullName evidence="9">Uncharacterized protein</fullName>
    </submittedName>
</protein>
<dbReference type="EMBL" id="CAKOFQ010006799">
    <property type="protein sequence ID" value="CAH1972490.1"/>
    <property type="molecule type" value="Genomic_DNA"/>
</dbReference>
<dbReference type="Pfam" id="PF02020">
    <property type="entry name" value="W2"/>
    <property type="match status" value="1"/>
</dbReference>
<sequence length="1550" mass="172310">MDRHLNGRQNMGPPPPIQYAYSTTSSQTQAIPYYFNQQAVVQRPGGITQGQPGAPAPTQSGVQSVMPSYYYSPQQMVQRPGAIPQTPGMSAPTQNPMAPVLQTAYFAYNMPTMIPRTNVVNAQPTAGTPAPPPAPVATMATMATSQSQPQTTVQKHPQRRKNALKIIDPDTGVDRLDEIFVENSHSTSGDSSARQTPQPNPSHNKEVQATFAKQVMQAISKDKEGTHLNDDQHHHAEEPVDPNQVYHMGPHGVPCTKVDPIVQTSKLQPGAKEFMSKEPPIVSANCDAEEVTLTNKLPKERESPVKSRSKRDSNNRDQKDPAKEVPVIKDGDKAAPMKQEMSSEPNNSPQPTVISKDTSKDSSSRAPEKKGQRKENANTTDPKIASPEVTENSLTAVNQQQTYTANQDVNSNLKQAKQGAARTNNPKANAPLSSTSKPIPQIPTPQPVKSSNKSHKKNELNQKGANKEGTDMDAFNDNTVTEVNANIDVNTSPAVSNDVINANVIPTPDTNTTQPPVKDSIDCLTTASNDTTIKVEPVKSTKMKIDITDIVKEKPIVMKPFVPSVESQDETDRAALSNDKVVKAKNEANAKGDTGSNFKLPYQEGQWTPWNQTGFKVYERDFLLACKDLPASRKKPDNIPDVVLADERGMPSDGRLSMGGRNDFLNPPFNSFGGKSGSQRGSMPTKRNSQSKMDNKKLSKPSVKLTISLKEDVKLHEVENAWRPARLVKGEAASDEDKKTAELYRRVRGVLNKLTPQKFDTLLSQIKGLKIDTAERLQGVIDLVFEKAVDEPNFSVAYALMCRELALMQVPTPNSTPENPEYVNFRKLLLTRCQMEFEKQSVDEGFRNEKLKQIEECTDPEKKKDLQFELEDYDTKLRKKSVGNIRFIGELFKQNMLTVKIMVRCLNNLIDNKDEESLECLCKLLTTIGKELETKNVNLSNIFTTMKNIADKKEGKVSSRIRFMLQDVIDLRNSKWIPRRQDHNPKTIDQIQKEADQEQMNIQIMNSVPATPRKDDRSNPNTLDRKGGRGRNSSSDAEGWITNTNRSRTNQFTVQSDKLKAKAPLNDEPFGSSQMFSAWNRGSVGSTMRSQAAPLGGPNIYSALENYEPEKRSLGVSRSGSRDPYIPKGPSLEQHKFDGRGSRSGSQHRSMEGPRPSEPLIVQRSAPSAPAPAPAVPPPQKPLVTEVLTEEQMERKINNCLDEFVNGNCNIDEFFQDISTFVPLPKYPMMISDCYLKVLEKSSQARLATGLLFTRLVKQGNISLNDYCSGLEDIFAQVDDLKIDIPKIWDYLAEILVEGLCEEALPLNRLHKSIAALIEQRQATNILAPLFRLVVSKKGPNFLQQIFKTSGLQLTDFMNSSDVDSFVQSNHFEFLVGGATTTGHSQMTFEQIEAMLAVFLKNKANFDDIVNWITANVGDRVKENKFIRALATAIFQDSIGPNYKLVSETLTHHNNLLLKYVDNNPKYELECLYALQALVNKMEHPQGLLLQICDKLYELGSFSQESFIAWENSKDPAEQAGKGVALKQLTSFFTQLKENDDDESSESEIA</sequence>
<dbReference type="SMART" id="SM00543">
    <property type="entry name" value="MIF4G"/>
    <property type="match status" value="1"/>
</dbReference>
<feature type="compositionally biased region" description="Polar residues" evidence="6">
    <location>
        <begin position="145"/>
        <end position="155"/>
    </location>
</feature>
<evidence type="ECO:0000256" key="5">
    <source>
        <dbReference type="ARBA" id="ARBA00022917"/>
    </source>
</evidence>
<dbReference type="Gene3D" id="1.25.40.180">
    <property type="match status" value="3"/>
</dbReference>
<dbReference type="Proteomes" id="UP001152888">
    <property type="component" value="Unassembled WGS sequence"/>
</dbReference>
<comment type="caution">
    <text evidence="9">The sequence shown here is derived from an EMBL/GenBank/DDBJ whole genome shotgun (WGS) entry which is preliminary data.</text>
</comment>
<dbReference type="CDD" id="cd11559">
    <property type="entry name" value="W2_eIF4G1_like"/>
    <property type="match status" value="1"/>
</dbReference>
<feature type="compositionally biased region" description="Polar residues" evidence="6">
    <location>
        <begin position="414"/>
        <end position="438"/>
    </location>
</feature>
<accession>A0A9P0PAX7</accession>
<feature type="region of interest" description="Disordered" evidence="6">
    <location>
        <begin position="183"/>
        <end position="205"/>
    </location>
</feature>
<evidence type="ECO:0000256" key="6">
    <source>
        <dbReference type="SAM" id="MobiDB-lite"/>
    </source>
</evidence>
<feature type="compositionally biased region" description="Polar residues" evidence="6">
    <location>
        <begin position="677"/>
        <end position="692"/>
    </location>
</feature>
<evidence type="ECO:0000256" key="1">
    <source>
        <dbReference type="ARBA" id="ARBA00005775"/>
    </source>
</evidence>
<feature type="compositionally biased region" description="Basic and acidic residues" evidence="6">
    <location>
        <begin position="457"/>
        <end position="470"/>
    </location>
</feature>